<dbReference type="Proteomes" id="UP000061010">
    <property type="component" value="Chromosome"/>
</dbReference>
<dbReference type="SUPFAM" id="SSF55785">
    <property type="entry name" value="PYP-like sensor domain (PAS domain)"/>
    <property type="match status" value="2"/>
</dbReference>
<dbReference type="GO" id="GO:0004888">
    <property type="term" value="F:transmembrane signaling receptor activity"/>
    <property type="evidence" value="ECO:0007669"/>
    <property type="project" value="InterPro"/>
</dbReference>
<feature type="transmembrane region" description="Helical" evidence="12">
    <location>
        <begin position="193"/>
        <end position="215"/>
    </location>
</feature>
<dbReference type="PANTHER" id="PTHR43531:SF14">
    <property type="entry name" value="METHYL-ACCEPTING CHEMOTAXIS PROTEIN I-RELATED"/>
    <property type="match status" value="1"/>
</dbReference>
<dbReference type="SMART" id="SM00091">
    <property type="entry name" value="PAS"/>
    <property type="match status" value="2"/>
</dbReference>
<dbReference type="InterPro" id="IPR003660">
    <property type="entry name" value="HAMP_dom"/>
</dbReference>
<dbReference type="Gene3D" id="3.30.450.20">
    <property type="entry name" value="PAS domain"/>
    <property type="match status" value="2"/>
</dbReference>
<dbReference type="SUPFAM" id="SSF58104">
    <property type="entry name" value="Methyl-accepting chemotaxis protein (MCP) signaling domain"/>
    <property type="match status" value="1"/>
</dbReference>
<dbReference type="SMART" id="SM00086">
    <property type="entry name" value="PAC"/>
    <property type="match status" value="1"/>
</dbReference>
<evidence type="ECO:0000256" key="1">
    <source>
        <dbReference type="ARBA" id="ARBA00004429"/>
    </source>
</evidence>
<dbReference type="PANTHER" id="PTHR43531">
    <property type="entry name" value="PROTEIN ICFG"/>
    <property type="match status" value="1"/>
</dbReference>
<evidence type="ECO:0000313" key="16">
    <source>
        <dbReference type="EMBL" id="ALJ27712.1"/>
    </source>
</evidence>
<dbReference type="InterPro" id="IPR004089">
    <property type="entry name" value="MCPsignal_dom"/>
</dbReference>
<evidence type="ECO:0000256" key="3">
    <source>
        <dbReference type="ARBA" id="ARBA00022481"/>
    </source>
</evidence>
<evidence type="ECO:0000259" key="13">
    <source>
        <dbReference type="PROSITE" id="PS50111"/>
    </source>
</evidence>
<dbReference type="FunFam" id="3.30.450.20:FF:000046">
    <property type="entry name" value="Aerotaxis sensor receptor"/>
    <property type="match status" value="1"/>
</dbReference>
<protein>
    <submittedName>
        <fullName evidence="16">Chemotaxis protein</fullName>
    </submittedName>
</protein>
<dbReference type="Pfam" id="PF13188">
    <property type="entry name" value="PAS_8"/>
    <property type="match status" value="1"/>
</dbReference>
<dbReference type="EMBL" id="CP012900">
    <property type="protein sequence ID" value="ALJ27712.1"/>
    <property type="molecule type" value="Genomic_DNA"/>
</dbReference>
<dbReference type="Gene3D" id="1.10.287.950">
    <property type="entry name" value="Methyl-accepting chemotaxis protein"/>
    <property type="match status" value="1"/>
</dbReference>
<feature type="transmembrane region" description="Helical" evidence="12">
    <location>
        <begin position="165"/>
        <end position="187"/>
    </location>
</feature>
<dbReference type="PROSITE" id="PS50112">
    <property type="entry name" value="PAS"/>
    <property type="match status" value="2"/>
</dbReference>
<dbReference type="CDD" id="cd00130">
    <property type="entry name" value="PAS"/>
    <property type="match status" value="2"/>
</dbReference>
<dbReference type="FunFam" id="1.10.287.950:FF:000001">
    <property type="entry name" value="Methyl-accepting chemotaxis sensory transducer"/>
    <property type="match status" value="1"/>
</dbReference>
<evidence type="ECO:0000256" key="7">
    <source>
        <dbReference type="ARBA" id="ARBA00022989"/>
    </source>
</evidence>
<sequence length="755" mass="81725">MRQNLPVTGREIEIPDGEEIVSRTDLKGKIVYVNPTFVRVSGFSEAELIGQPHNIVRHPDMPAAAFADLWATLKANRPWTGMVKNRCKNGDHYWVEAHAIPVYENGEHVGYMSVRKRPTREQIREAEQAYAAFRAGTSRKQVRQGRVCDPEPAYRRLNPLWRLSLRARLMLSALGMGAYGFALMALYQLHAPLGAVITTIVVGTLAASYCAWWLARDVVDRLEEAGRQFRLLASGRYDGDIPIDRDDEIGAMFLGIKSVQVRLGFEIQDQMRIAAESARVRSALDAADVNMMITDADLNIIYANPAMQRMLEAAEADLKTALPNFSAATVVGSSIDVFHTRPGHQRAMIAALERPHRTTITPGGRKFELTVTPVRDEAGRRVGVVTEWRDLTLAMNSLARDVHDVVQAASRGDFSRRIQLDGQDGFLNLLGGGVNDLLATTQTSLSAIGNALDALSRGDLRPRISVEMYGLFDEMKQRTNATFDQLGAIVRTIREASGDIHTASQEIAAGNADLSARTEQQAAALEETASSMEELTATVQQSAGNAAEARTLAADASTQAREGGQVVERVIATMADIHEASQKVADIVQVIDGIAFQTNILALNAAVEAARAGEQGRGFAVVASEVRTLAHRSAASAKEIRQLIDRSTASVEQGRALVSRTGTAIGEVIARIRSVADLVADIAAAAAEQSAGIGQVNQAVMHMDEGTQQNAALVEEAAASAQALENQARQLVAAVSTFRLDDHALAGERRLALVH</sequence>
<dbReference type="CDD" id="cd11386">
    <property type="entry name" value="MCP_signal"/>
    <property type="match status" value="1"/>
</dbReference>
<dbReference type="SMART" id="SM00304">
    <property type="entry name" value="HAMP"/>
    <property type="match status" value="3"/>
</dbReference>
<dbReference type="PROSITE" id="PS50111">
    <property type="entry name" value="CHEMOTAXIS_TRANSDUC_2"/>
    <property type="match status" value="1"/>
</dbReference>
<dbReference type="FunFam" id="3.30.450.20:FF:000075">
    <property type="entry name" value="Methyl-accepting chemotaxis protein"/>
    <property type="match status" value="1"/>
</dbReference>
<dbReference type="PROSITE" id="PS50885">
    <property type="entry name" value="HAMP"/>
    <property type="match status" value="1"/>
</dbReference>
<dbReference type="GO" id="GO:0005886">
    <property type="term" value="C:plasma membrane"/>
    <property type="evidence" value="ECO:0007669"/>
    <property type="project" value="UniProtKB-SubCell"/>
</dbReference>
<keyword evidence="9 11" id="KW-0807">Transducer</keyword>
<dbReference type="NCBIfam" id="TIGR00229">
    <property type="entry name" value="sensory_box"/>
    <property type="match status" value="1"/>
</dbReference>
<dbReference type="SMART" id="SM00283">
    <property type="entry name" value="MA"/>
    <property type="match status" value="1"/>
</dbReference>
<evidence type="ECO:0000259" key="14">
    <source>
        <dbReference type="PROSITE" id="PS50112"/>
    </source>
</evidence>
<dbReference type="Pfam" id="PF00015">
    <property type="entry name" value="MCPsignal"/>
    <property type="match status" value="1"/>
</dbReference>
<keyword evidence="17" id="KW-1185">Reference proteome</keyword>
<feature type="domain" description="HAMP" evidence="15">
    <location>
        <begin position="216"/>
        <end position="268"/>
    </location>
</feature>
<dbReference type="OrthoDB" id="5675566at2"/>
<dbReference type="Pfam" id="PF08447">
    <property type="entry name" value="PAS_3"/>
    <property type="match status" value="1"/>
</dbReference>
<evidence type="ECO:0000313" key="17">
    <source>
        <dbReference type="Proteomes" id="UP000061010"/>
    </source>
</evidence>
<evidence type="ECO:0000256" key="11">
    <source>
        <dbReference type="PROSITE-ProRule" id="PRU00284"/>
    </source>
</evidence>
<keyword evidence="4" id="KW-0145">Chemotaxis</keyword>
<evidence type="ECO:0000256" key="9">
    <source>
        <dbReference type="ARBA" id="ARBA00023224"/>
    </source>
</evidence>
<comment type="subcellular location">
    <subcellularLocation>
        <location evidence="1">Cell inner membrane</location>
        <topology evidence="1">Multi-pass membrane protein</topology>
    </subcellularLocation>
</comment>
<keyword evidence="8 12" id="KW-0472">Membrane</keyword>
<dbReference type="AlphaFoldDB" id="A0A0S1AY24"/>
<evidence type="ECO:0000256" key="10">
    <source>
        <dbReference type="ARBA" id="ARBA00029447"/>
    </source>
</evidence>
<name>A0A0S1AY24_9GAMM</name>
<dbReference type="GO" id="GO:0052131">
    <property type="term" value="P:positive aerotaxis"/>
    <property type="evidence" value="ECO:0007669"/>
    <property type="project" value="UniProtKB-ARBA"/>
</dbReference>
<dbReference type="PRINTS" id="PR00260">
    <property type="entry name" value="CHEMTRNSDUCR"/>
</dbReference>
<dbReference type="Pfam" id="PF00672">
    <property type="entry name" value="HAMP"/>
    <property type="match status" value="1"/>
</dbReference>
<dbReference type="Gene3D" id="6.10.340.10">
    <property type="match status" value="1"/>
</dbReference>
<dbReference type="InterPro" id="IPR051310">
    <property type="entry name" value="MCP_chemotaxis"/>
</dbReference>
<keyword evidence="3" id="KW-0488">Methylation</keyword>
<dbReference type="InterPro" id="IPR001610">
    <property type="entry name" value="PAC"/>
</dbReference>
<dbReference type="PATRIC" id="fig|128780.6.peg.1318"/>
<evidence type="ECO:0000256" key="5">
    <source>
        <dbReference type="ARBA" id="ARBA00022519"/>
    </source>
</evidence>
<organism evidence="16 17">
    <name type="scientific">Stenotrophomonas acidaminiphila</name>
    <dbReference type="NCBI Taxonomy" id="128780"/>
    <lineage>
        <taxon>Bacteria</taxon>
        <taxon>Pseudomonadati</taxon>
        <taxon>Pseudomonadota</taxon>
        <taxon>Gammaproteobacteria</taxon>
        <taxon>Lysobacterales</taxon>
        <taxon>Lysobacteraceae</taxon>
        <taxon>Stenotrophomonas</taxon>
    </lineage>
</organism>
<gene>
    <name evidence="16" type="ORF">AOT14_13090</name>
</gene>
<evidence type="ECO:0000256" key="8">
    <source>
        <dbReference type="ARBA" id="ARBA00023136"/>
    </source>
</evidence>
<evidence type="ECO:0000259" key="15">
    <source>
        <dbReference type="PROSITE" id="PS50885"/>
    </source>
</evidence>
<evidence type="ECO:0000256" key="4">
    <source>
        <dbReference type="ARBA" id="ARBA00022500"/>
    </source>
</evidence>
<dbReference type="GO" id="GO:0007165">
    <property type="term" value="P:signal transduction"/>
    <property type="evidence" value="ECO:0007669"/>
    <property type="project" value="UniProtKB-KW"/>
</dbReference>
<dbReference type="KEGG" id="sacz:AOT14_13090"/>
<accession>A0A0S1AY24</accession>
<feature type="domain" description="Methyl-accepting transducer" evidence="13">
    <location>
        <begin position="496"/>
        <end position="725"/>
    </location>
</feature>
<dbReference type="InterPro" id="IPR013655">
    <property type="entry name" value="PAS_fold_3"/>
</dbReference>
<dbReference type="Pfam" id="PF18947">
    <property type="entry name" value="HAMP_2"/>
    <property type="match status" value="1"/>
</dbReference>
<feature type="domain" description="PAS" evidence="14">
    <location>
        <begin position="276"/>
        <end position="318"/>
    </location>
</feature>
<evidence type="ECO:0000256" key="6">
    <source>
        <dbReference type="ARBA" id="ARBA00022692"/>
    </source>
</evidence>
<keyword evidence="5" id="KW-0997">Cell inner membrane</keyword>
<feature type="domain" description="PAS" evidence="14">
    <location>
        <begin position="25"/>
        <end position="60"/>
    </location>
</feature>
<evidence type="ECO:0000256" key="2">
    <source>
        <dbReference type="ARBA" id="ARBA00022475"/>
    </source>
</evidence>
<dbReference type="InterPro" id="IPR000014">
    <property type="entry name" value="PAS"/>
</dbReference>
<keyword evidence="6 12" id="KW-0812">Transmembrane</keyword>
<keyword evidence="7 12" id="KW-1133">Transmembrane helix</keyword>
<keyword evidence="2" id="KW-1003">Cell membrane</keyword>
<comment type="similarity">
    <text evidence="10">Belongs to the methyl-accepting chemotaxis (MCP) protein family.</text>
</comment>
<proteinExistence type="inferred from homology"/>
<dbReference type="InterPro" id="IPR035965">
    <property type="entry name" value="PAS-like_dom_sf"/>
</dbReference>
<evidence type="ECO:0000256" key="12">
    <source>
        <dbReference type="SAM" id="Phobius"/>
    </source>
</evidence>
<reference evidence="16 17" key="1">
    <citation type="journal article" date="2015" name="Genome Announc.">
        <title>Complete Genome Sequencing of Stenotrophomonas acidaminiphila ZAC14D2_NAIMI4_2, a Multidrug-Resistant Strain Isolated from Sediments of a Polluted River in Mexico, Uncovers New Antibiotic Resistance Genes and a Novel Class-II Lasso Peptide Biosynthesis Gene Cluster.</title>
        <authorList>
            <person name="Vinuesa P."/>
            <person name="Ochoa-Sanchez L.E."/>
        </authorList>
    </citation>
    <scope>NUCLEOTIDE SEQUENCE [LARGE SCALE GENOMIC DNA]</scope>
    <source>
        <strain evidence="16 17">ZAC14D2_NAIMI4_2</strain>
    </source>
</reference>
<dbReference type="InterPro" id="IPR004090">
    <property type="entry name" value="Chemotax_Me-accpt_rcpt"/>
</dbReference>